<keyword evidence="2 4" id="KW-0548">Nucleotidyltransferase</keyword>
<organism evidence="4 5">
    <name type="scientific">Sphingobium jiangsuense</name>
    <dbReference type="NCBI Taxonomy" id="870476"/>
    <lineage>
        <taxon>Bacteria</taxon>
        <taxon>Pseudomonadati</taxon>
        <taxon>Pseudomonadota</taxon>
        <taxon>Alphaproteobacteria</taxon>
        <taxon>Sphingomonadales</taxon>
        <taxon>Sphingomonadaceae</taxon>
        <taxon>Sphingobium</taxon>
    </lineage>
</organism>
<keyword evidence="3" id="KW-0448">Lipopolysaccharide biosynthesis</keyword>
<dbReference type="RefSeq" id="WP_188071809.1">
    <property type="nucleotide sequence ID" value="NZ_BSPS01000019.1"/>
</dbReference>
<reference evidence="4 5" key="1">
    <citation type="submission" date="2020-08" db="EMBL/GenBank/DDBJ databases">
        <title>Genomic Encyclopedia of Type Strains, Phase IV (KMG-IV): sequencing the most valuable type-strain genomes for metagenomic binning, comparative biology and taxonomic classification.</title>
        <authorList>
            <person name="Goeker M."/>
        </authorList>
    </citation>
    <scope>NUCLEOTIDE SEQUENCE [LARGE SCALE GENOMIC DNA]</scope>
    <source>
        <strain evidence="4 5">DSM 26189</strain>
    </source>
</reference>
<evidence type="ECO:0000313" key="5">
    <source>
        <dbReference type="Proteomes" id="UP000571950"/>
    </source>
</evidence>
<keyword evidence="5" id="KW-1185">Reference proteome</keyword>
<dbReference type="AlphaFoldDB" id="A0A7W6FPN3"/>
<evidence type="ECO:0000313" key="4">
    <source>
        <dbReference type="EMBL" id="MBB3926261.1"/>
    </source>
</evidence>
<comment type="caution">
    <text evidence="4">The sequence shown here is derived from an EMBL/GenBank/DDBJ whole genome shotgun (WGS) entry which is preliminary data.</text>
</comment>
<dbReference type="GO" id="GO:0008690">
    <property type="term" value="F:3-deoxy-manno-octulosonate cytidylyltransferase activity"/>
    <property type="evidence" value="ECO:0007669"/>
    <property type="project" value="UniProtKB-EC"/>
</dbReference>
<sequence>MTAAIVIPARYQSSRFPGKPLAPLVGATGIAKPLIRRSHEGASRVRGATSIHVATDDDRIAQAVRGFGGGVVMTPASCRNGTERIAAALPALPPETDIIVNFQGDGLLTPPDLVERLIAHMQANPDCRVATVAVRCSPSAYRHLIADQAEGRVGGTTVVLDARGNALYFSKRVLPHIPPGSELESDPPVLLHLGLYAYRREALAAYLAAPETDLERIEGLEQLRFLVKRIPVHVLAADPPEWDVIELNNPTDTAPIEAILKARSIP</sequence>
<evidence type="ECO:0000256" key="1">
    <source>
        <dbReference type="ARBA" id="ARBA00022679"/>
    </source>
</evidence>
<evidence type="ECO:0000256" key="3">
    <source>
        <dbReference type="ARBA" id="ARBA00022985"/>
    </source>
</evidence>
<gene>
    <name evidence="4" type="ORF">GGR43_001978</name>
</gene>
<dbReference type="InterPro" id="IPR029044">
    <property type="entry name" value="Nucleotide-diphossugar_trans"/>
</dbReference>
<evidence type="ECO:0000256" key="2">
    <source>
        <dbReference type="ARBA" id="ARBA00022695"/>
    </source>
</evidence>
<dbReference type="Gene3D" id="3.90.550.10">
    <property type="entry name" value="Spore Coat Polysaccharide Biosynthesis Protein SpsA, Chain A"/>
    <property type="match status" value="1"/>
</dbReference>
<dbReference type="InterPro" id="IPR003329">
    <property type="entry name" value="Cytidylyl_trans"/>
</dbReference>
<accession>A0A7W6FPN3</accession>
<dbReference type="GO" id="GO:0009103">
    <property type="term" value="P:lipopolysaccharide biosynthetic process"/>
    <property type="evidence" value="ECO:0007669"/>
    <property type="project" value="UniProtKB-KW"/>
</dbReference>
<dbReference type="SUPFAM" id="SSF53448">
    <property type="entry name" value="Nucleotide-diphospho-sugar transferases"/>
    <property type="match status" value="1"/>
</dbReference>
<name>A0A7W6FPN3_9SPHN</name>
<dbReference type="NCBIfam" id="NF003952">
    <property type="entry name" value="PRK05450.1-5"/>
    <property type="match status" value="1"/>
</dbReference>
<dbReference type="EMBL" id="JACIDT010000006">
    <property type="protein sequence ID" value="MBB3926261.1"/>
    <property type="molecule type" value="Genomic_DNA"/>
</dbReference>
<keyword evidence="1 4" id="KW-0808">Transferase</keyword>
<proteinExistence type="predicted"/>
<dbReference type="NCBIfam" id="NF003950">
    <property type="entry name" value="PRK05450.1-3"/>
    <property type="match status" value="1"/>
</dbReference>
<dbReference type="Pfam" id="PF02348">
    <property type="entry name" value="CTP_transf_3"/>
    <property type="match status" value="1"/>
</dbReference>
<dbReference type="InterPro" id="IPR004528">
    <property type="entry name" value="KdsB"/>
</dbReference>
<dbReference type="PANTHER" id="PTHR42866:SF2">
    <property type="entry name" value="3-DEOXY-MANNO-OCTULOSONATE CYTIDYLYLTRANSFERASE, MITOCHONDRIAL"/>
    <property type="match status" value="1"/>
</dbReference>
<protein>
    <submittedName>
        <fullName evidence="4">3-deoxy-manno-octulosonate cytidylyltransferase (CMP-KDO synthetase)</fullName>
        <ecNumber evidence="4">2.7.7.38</ecNumber>
    </submittedName>
</protein>
<dbReference type="EC" id="2.7.7.38" evidence="4"/>
<dbReference type="GO" id="GO:0005829">
    <property type="term" value="C:cytosol"/>
    <property type="evidence" value="ECO:0007669"/>
    <property type="project" value="TreeGrafter"/>
</dbReference>
<dbReference type="PANTHER" id="PTHR42866">
    <property type="entry name" value="3-DEOXY-MANNO-OCTULOSONATE CYTIDYLYLTRANSFERASE"/>
    <property type="match status" value="1"/>
</dbReference>
<dbReference type="CDD" id="cd02517">
    <property type="entry name" value="CMP-KDO-Synthetase"/>
    <property type="match status" value="1"/>
</dbReference>
<dbReference type="Proteomes" id="UP000571950">
    <property type="component" value="Unassembled WGS sequence"/>
</dbReference>